<keyword evidence="2" id="KW-0238">DNA-binding</keyword>
<dbReference type="InterPro" id="IPR010982">
    <property type="entry name" value="Lambda_DNA-bd_dom_sf"/>
</dbReference>
<evidence type="ECO:0000313" key="7">
    <source>
        <dbReference type="Proteomes" id="UP000193244"/>
    </source>
</evidence>
<dbReference type="CDD" id="cd01392">
    <property type="entry name" value="HTH_LacI"/>
    <property type="match status" value="1"/>
</dbReference>
<keyword evidence="1" id="KW-0805">Transcription regulation</keyword>
<gene>
    <name evidence="6" type="ORF">SAMN06296010_0698</name>
</gene>
<name>A0A1X7IN29_9MICO</name>
<dbReference type="PROSITE" id="PS50932">
    <property type="entry name" value="HTH_LACI_2"/>
    <property type="match status" value="1"/>
</dbReference>
<dbReference type="PANTHER" id="PTHR30146:SF109">
    <property type="entry name" value="HTH-TYPE TRANSCRIPTIONAL REGULATOR GALS"/>
    <property type="match status" value="1"/>
</dbReference>
<dbReference type="CDD" id="cd01574">
    <property type="entry name" value="PBP1_LacI"/>
    <property type="match status" value="1"/>
</dbReference>
<dbReference type="PANTHER" id="PTHR30146">
    <property type="entry name" value="LACI-RELATED TRANSCRIPTIONAL REPRESSOR"/>
    <property type="match status" value="1"/>
</dbReference>
<dbReference type="Pfam" id="PF13377">
    <property type="entry name" value="Peripla_BP_3"/>
    <property type="match status" value="1"/>
</dbReference>
<dbReference type="Gene3D" id="1.10.260.40">
    <property type="entry name" value="lambda repressor-like DNA-binding domains"/>
    <property type="match status" value="1"/>
</dbReference>
<keyword evidence="7" id="KW-1185">Reference proteome</keyword>
<reference evidence="7" key="1">
    <citation type="submission" date="2017-04" db="EMBL/GenBank/DDBJ databases">
        <authorList>
            <person name="Varghese N."/>
            <person name="Submissions S."/>
        </authorList>
    </citation>
    <scope>NUCLEOTIDE SEQUENCE [LARGE SCALE GENOMIC DNA]</scope>
    <source>
        <strain evidence="7">VKM Ac-2510</strain>
    </source>
</reference>
<dbReference type="Proteomes" id="UP000193244">
    <property type="component" value="Unassembled WGS sequence"/>
</dbReference>
<dbReference type="SUPFAM" id="SSF47413">
    <property type="entry name" value="lambda repressor-like DNA-binding domains"/>
    <property type="match status" value="1"/>
</dbReference>
<accession>A0A1X7IN29</accession>
<keyword evidence="3" id="KW-0804">Transcription</keyword>
<organism evidence="6 7">
    <name type="scientific">Agreia pratensis</name>
    <dbReference type="NCBI Taxonomy" id="150121"/>
    <lineage>
        <taxon>Bacteria</taxon>
        <taxon>Bacillati</taxon>
        <taxon>Actinomycetota</taxon>
        <taxon>Actinomycetes</taxon>
        <taxon>Micrococcales</taxon>
        <taxon>Microbacteriaceae</taxon>
        <taxon>Agreia</taxon>
    </lineage>
</organism>
<dbReference type="Gene3D" id="3.40.50.2300">
    <property type="match status" value="2"/>
</dbReference>
<evidence type="ECO:0000256" key="2">
    <source>
        <dbReference type="ARBA" id="ARBA00023125"/>
    </source>
</evidence>
<evidence type="ECO:0000256" key="4">
    <source>
        <dbReference type="SAM" id="MobiDB-lite"/>
    </source>
</evidence>
<dbReference type="PROSITE" id="PS00356">
    <property type="entry name" value="HTH_LACI_1"/>
    <property type="match status" value="1"/>
</dbReference>
<dbReference type="SUPFAM" id="SSF53822">
    <property type="entry name" value="Periplasmic binding protein-like I"/>
    <property type="match status" value="1"/>
</dbReference>
<dbReference type="AlphaFoldDB" id="A0A1X7IN29"/>
<evidence type="ECO:0000256" key="3">
    <source>
        <dbReference type="ARBA" id="ARBA00023163"/>
    </source>
</evidence>
<dbReference type="InterPro" id="IPR046335">
    <property type="entry name" value="LacI/GalR-like_sensor"/>
</dbReference>
<protein>
    <submittedName>
        <fullName evidence="6">Transcriptional regulator, LacI family</fullName>
    </submittedName>
</protein>
<dbReference type="RefSeq" id="WP_085482942.1">
    <property type="nucleotide sequence ID" value="NZ_FXAY01000001.1"/>
</dbReference>
<evidence type="ECO:0000313" key="6">
    <source>
        <dbReference type="EMBL" id="SMG16328.1"/>
    </source>
</evidence>
<dbReference type="STRING" id="150121.SAMN06296010_0698"/>
<feature type="domain" description="HTH lacI-type" evidence="5">
    <location>
        <begin position="4"/>
        <end position="58"/>
    </location>
</feature>
<dbReference type="EMBL" id="FXAY01000001">
    <property type="protein sequence ID" value="SMG16328.1"/>
    <property type="molecule type" value="Genomic_DNA"/>
</dbReference>
<evidence type="ECO:0000256" key="1">
    <source>
        <dbReference type="ARBA" id="ARBA00023015"/>
    </source>
</evidence>
<dbReference type="OrthoDB" id="9785139at2"/>
<dbReference type="InterPro" id="IPR000843">
    <property type="entry name" value="HTH_LacI"/>
</dbReference>
<feature type="region of interest" description="Disordered" evidence="4">
    <location>
        <begin position="308"/>
        <end position="332"/>
    </location>
</feature>
<dbReference type="Pfam" id="PF00356">
    <property type="entry name" value="LacI"/>
    <property type="match status" value="1"/>
</dbReference>
<dbReference type="InterPro" id="IPR028082">
    <property type="entry name" value="Peripla_BP_I"/>
</dbReference>
<dbReference type="SMART" id="SM00354">
    <property type="entry name" value="HTH_LACI"/>
    <property type="match status" value="1"/>
</dbReference>
<evidence type="ECO:0000259" key="5">
    <source>
        <dbReference type="PROSITE" id="PS50932"/>
    </source>
</evidence>
<sequence length="332" mass="35225">MKSATIYDVAERAGVSHQTVSRYLSGFEGIRPNTREKVERALAELEYKPNSAARFLRLRRTNRIGYLADRMDQSGPSRTLVGAAAAARELGYVLDIVSIDGGDEASVREALDVILQDQIAGIVLSAQTQTGRAAVEDRELSIPVARDFDLRGADGRETLNSAAGRVAAEHLVALGHRRAAYLAGPPVWTASGERRQGFSDAFIAAGGTVLVHDEGDWSARSGYEAGARLARRAGEFTAIAVANDSMAMGALAALSGAGISVPDDMSIIGTDDAPEAEYMVPSLSSVAMDFAFEGRYVVSTLVAEIEGKQPHGGLTPPTPRLIQRRSTAPIGD</sequence>
<proteinExistence type="predicted"/>
<dbReference type="GO" id="GO:0003700">
    <property type="term" value="F:DNA-binding transcription factor activity"/>
    <property type="evidence" value="ECO:0007669"/>
    <property type="project" value="TreeGrafter"/>
</dbReference>
<dbReference type="GO" id="GO:0000976">
    <property type="term" value="F:transcription cis-regulatory region binding"/>
    <property type="evidence" value="ECO:0007669"/>
    <property type="project" value="TreeGrafter"/>
</dbReference>